<dbReference type="PANTHER" id="PTHR39613:SF1">
    <property type="entry name" value="ANCHORED CELL WALL PROTEIN, PUTATIVE (AFU_ORTHOLOGUE AFUA_4G08960)-RELATED"/>
    <property type="match status" value="1"/>
</dbReference>
<feature type="domain" description="Cell wall mannoprotein PIR1-like C-terminal" evidence="2">
    <location>
        <begin position="98"/>
        <end position="170"/>
    </location>
</feature>
<reference evidence="3 4" key="1">
    <citation type="submission" date="2017-11" db="EMBL/GenBank/DDBJ databases">
        <authorList>
            <person name="Kracher B."/>
        </authorList>
    </citation>
    <scope>NUCLEOTIDE SEQUENCE [LARGE SCALE GENOMIC DNA]</scope>
    <source>
        <strain evidence="3 4">RACE1</strain>
    </source>
</reference>
<evidence type="ECO:0000313" key="4">
    <source>
        <dbReference type="Proteomes" id="UP000275772"/>
    </source>
</evidence>
<sequence length="588" mass="63563">MTPSTLWFYKVRLLSTPTDITLRFILFSSSFLRSQNIFKMHSKFLNLSIMATIASAFETCSFGLTASGGVSGHLGQLPDGQNRIGGGYPPSTYKISDGGIVDSSGNGCILTPQVQQFQCDMGVGPERGFTIADNGVLYHNQNPEFYACPSSDTDWNVYTTPVAGQAKCVSVTLTADNCHGPSYSPSASTPEYGYAPPAATYSTPVGQGHYGSPAPVCPVSTVYVTTTVTHSDVYHNPAPTQYVPTSYSSSYVYQPTSSSPVYYSAPAYTSTPKAPVYKAPAYTAPKAPEYKAPVYTAPKAPEYKAPAYTAPKAPVYKAPEHYAPPPKAPYYEPKAPYYAPKPPHYEPKAPYYAPKIPHYQPKAPYYAPKIPHYQPKAPYYAPKIPHYQPKAPYYAPKVPHYEPKAPYYAPKAPEHYAPAPKAPYYDPKYQVANAGDNHPHSSEKSNAVHESSHGNVEDQPTASSAHANIVKHEKTGIDNKVQADSNIESKDIPQNVVHAISKRRVPDSQEPRIPRLNIPSIPSIPSVPTVPKVPGSKDNKVRVAPGTPSLPADLPTPKNGATKALGGFRTITRPATAATGALENLSGQ</sequence>
<dbReference type="InterPro" id="IPR054508">
    <property type="entry name" value="PIR1-like_C"/>
</dbReference>
<dbReference type="Proteomes" id="UP000275772">
    <property type="component" value="Unassembled WGS sequence"/>
</dbReference>
<evidence type="ECO:0000259" key="2">
    <source>
        <dbReference type="Pfam" id="PF22799"/>
    </source>
</evidence>
<dbReference type="EMBL" id="UNSH01000001">
    <property type="protein sequence ID" value="SZE99639.1"/>
    <property type="molecule type" value="Genomic_DNA"/>
</dbReference>
<feature type="compositionally biased region" description="Low complexity" evidence="1">
    <location>
        <begin position="518"/>
        <end position="534"/>
    </location>
</feature>
<dbReference type="Pfam" id="PF22799">
    <property type="entry name" value="PIR1-like_C"/>
    <property type="match status" value="1"/>
</dbReference>
<dbReference type="VEuPathDB" id="FungiDB:BLGHR1_10389"/>
<accession>A0A383UH78</accession>
<feature type="compositionally biased region" description="Basic and acidic residues" evidence="1">
    <location>
        <begin position="504"/>
        <end position="513"/>
    </location>
</feature>
<feature type="region of interest" description="Disordered" evidence="1">
    <location>
        <begin position="503"/>
        <end position="568"/>
    </location>
</feature>
<feature type="region of interest" description="Disordered" evidence="1">
    <location>
        <begin position="427"/>
        <end position="464"/>
    </location>
</feature>
<dbReference type="PANTHER" id="PTHR39613">
    <property type="entry name" value="ANCHORED CELL WALL PROTEIN, PUTATIVE (AFU_ORTHOLOGUE AFUA_4G08960)-RELATED"/>
    <property type="match status" value="1"/>
</dbReference>
<organism evidence="3 4">
    <name type="scientific">Blumeria hordei</name>
    <name type="common">Barley powdery mildew</name>
    <name type="synonym">Blumeria graminis f. sp. hordei</name>
    <dbReference type="NCBI Taxonomy" id="2867405"/>
    <lineage>
        <taxon>Eukaryota</taxon>
        <taxon>Fungi</taxon>
        <taxon>Dikarya</taxon>
        <taxon>Ascomycota</taxon>
        <taxon>Pezizomycotina</taxon>
        <taxon>Leotiomycetes</taxon>
        <taxon>Erysiphales</taxon>
        <taxon>Erysiphaceae</taxon>
        <taxon>Blumeria</taxon>
    </lineage>
</organism>
<feature type="compositionally biased region" description="Basic and acidic residues" evidence="1">
    <location>
        <begin position="437"/>
        <end position="456"/>
    </location>
</feature>
<dbReference type="AlphaFoldDB" id="A0A383UH78"/>
<protein>
    <recommendedName>
        <fullName evidence="2">Cell wall mannoprotein PIR1-like C-terminal domain-containing protein</fullName>
    </recommendedName>
</protein>
<name>A0A383UH78_BLUHO</name>
<evidence type="ECO:0000256" key="1">
    <source>
        <dbReference type="SAM" id="MobiDB-lite"/>
    </source>
</evidence>
<evidence type="ECO:0000313" key="3">
    <source>
        <dbReference type="EMBL" id="SZE99639.1"/>
    </source>
</evidence>
<proteinExistence type="predicted"/>
<gene>
    <name evidence="3" type="ORF">BLGHR1_10389</name>
</gene>